<organism evidence="2 3">
    <name type="scientific">Parvularcula mediterranea</name>
    <dbReference type="NCBI Taxonomy" id="2732508"/>
    <lineage>
        <taxon>Bacteria</taxon>
        <taxon>Pseudomonadati</taxon>
        <taxon>Pseudomonadota</taxon>
        <taxon>Alphaproteobacteria</taxon>
        <taxon>Parvularculales</taxon>
        <taxon>Parvularculaceae</taxon>
        <taxon>Parvularcula</taxon>
    </lineage>
</organism>
<proteinExistence type="predicted"/>
<dbReference type="PROSITE" id="PS00372">
    <property type="entry name" value="PTS_EIIA_TYPE_2_HIS"/>
    <property type="match status" value="1"/>
</dbReference>
<dbReference type="InterPro" id="IPR002178">
    <property type="entry name" value="PTS_EIIA_type-2_dom"/>
</dbReference>
<dbReference type="PROSITE" id="PS51094">
    <property type="entry name" value="PTS_EIIA_TYPE_2"/>
    <property type="match status" value="1"/>
</dbReference>
<dbReference type="InterPro" id="IPR016152">
    <property type="entry name" value="PTrfase/Anion_transptr"/>
</dbReference>
<dbReference type="AlphaFoldDB" id="A0A7Y3RKY5"/>
<dbReference type="Gene3D" id="3.40.930.10">
    <property type="entry name" value="Mannitol-specific EII, Chain A"/>
    <property type="match status" value="1"/>
</dbReference>
<reference evidence="2 3" key="1">
    <citation type="submission" date="2020-05" db="EMBL/GenBank/DDBJ databases">
        <title>Parvularcula mediterraneae sp. nov., isolated from polypropylene straw from shallow seawater of the seashore of Laganas in Zakynthos island, Greece.</title>
        <authorList>
            <person name="Szabo I."/>
            <person name="Al-Omari J."/>
            <person name="Rado J."/>
            <person name="Szerdahelyi G.S."/>
        </authorList>
    </citation>
    <scope>NUCLEOTIDE SEQUENCE [LARGE SCALE GENOMIC DNA]</scope>
    <source>
        <strain evidence="2 3">ZS-1/3</strain>
    </source>
</reference>
<dbReference type="EMBL" id="JABFCX010000002">
    <property type="protein sequence ID" value="NNU15992.1"/>
    <property type="molecule type" value="Genomic_DNA"/>
</dbReference>
<name>A0A7Y3RKY5_9PROT</name>
<evidence type="ECO:0000259" key="1">
    <source>
        <dbReference type="PROSITE" id="PS51094"/>
    </source>
</evidence>
<dbReference type="PANTHER" id="PTHR47738">
    <property type="entry name" value="PTS SYSTEM FRUCTOSE-LIKE EIIA COMPONENT-RELATED"/>
    <property type="match status" value="1"/>
</dbReference>
<keyword evidence="3" id="KW-1185">Reference proteome</keyword>
<dbReference type="SUPFAM" id="SSF55804">
    <property type="entry name" value="Phoshotransferase/anion transport protein"/>
    <property type="match status" value="1"/>
</dbReference>
<evidence type="ECO:0000313" key="2">
    <source>
        <dbReference type="EMBL" id="NNU15992.1"/>
    </source>
</evidence>
<sequence length="155" mass="16583">MTKSLRGLIEPSRVLLDVPATCKRSVLERLADRAADSFGLPANEVHEKLQERERLGSTGVGSGIAIPHARVQVDHLQGLVMRLRQPVDFEAIDGKPVDIVFLLLAPEADNASHLKALSRVARTFRMPGVVQALRGAGDAEAAYAALVAESDQAAA</sequence>
<dbReference type="RefSeq" id="WP_173197860.1">
    <property type="nucleotide sequence ID" value="NZ_JABFCX010000002.1"/>
</dbReference>
<feature type="domain" description="PTS EIIA type-2" evidence="1">
    <location>
        <begin position="7"/>
        <end position="150"/>
    </location>
</feature>
<dbReference type="PANTHER" id="PTHR47738:SF1">
    <property type="entry name" value="NITROGEN REGULATORY PROTEIN"/>
    <property type="match status" value="1"/>
</dbReference>
<dbReference type="Proteomes" id="UP000536835">
    <property type="component" value="Unassembled WGS sequence"/>
</dbReference>
<dbReference type="GO" id="GO:0030295">
    <property type="term" value="F:protein kinase activator activity"/>
    <property type="evidence" value="ECO:0007669"/>
    <property type="project" value="TreeGrafter"/>
</dbReference>
<evidence type="ECO:0000313" key="3">
    <source>
        <dbReference type="Proteomes" id="UP000536835"/>
    </source>
</evidence>
<dbReference type="InterPro" id="IPR051541">
    <property type="entry name" value="PTS_SugarTrans_NitroReg"/>
</dbReference>
<comment type="caution">
    <text evidence="2">The sequence shown here is derived from an EMBL/GenBank/DDBJ whole genome shotgun (WGS) entry which is preliminary data.</text>
</comment>
<protein>
    <submittedName>
        <fullName evidence="2">PTS transporter subunit EIIA</fullName>
    </submittedName>
</protein>
<gene>
    <name evidence="2" type="ORF">HK107_06620</name>
</gene>
<dbReference type="Pfam" id="PF00359">
    <property type="entry name" value="PTS_EIIA_2"/>
    <property type="match status" value="1"/>
</dbReference>
<accession>A0A7Y3RKY5</accession>
<dbReference type="CDD" id="cd00211">
    <property type="entry name" value="PTS_IIA_fru"/>
    <property type="match status" value="1"/>
</dbReference>